<evidence type="ECO:0000259" key="2">
    <source>
        <dbReference type="Pfam" id="PF02371"/>
    </source>
</evidence>
<dbReference type="STRING" id="1963.AQJ27_50440"/>
<dbReference type="GO" id="GO:0003677">
    <property type="term" value="F:DNA binding"/>
    <property type="evidence" value="ECO:0007669"/>
    <property type="project" value="InterPro"/>
</dbReference>
<protein>
    <submittedName>
        <fullName evidence="3">Mini-circle putative transposase for IS117</fullName>
    </submittedName>
</protein>
<dbReference type="InterPro" id="IPR002525">
    <property type="entry name" value="Transp_IS110-like_N"/>
</dbReference>
<feature type="domain" description="Transposase IS110-like N-terminal" evidence="1">
    <location>
        <begin position="5"/>
        <end position="162"/>
    </location>
</feature>
<feature type="domain" description="Transposase IS116/IS110/IS902 C-terminal" evidence="2">
    <location>
        <begin position="276"/>
        <end position="360"/>
    </location>
</feature>
<keyword evidence="4" id="KW-1185">Reference proteome</keyword>
<dbReference type="InterPro" id="IPR003346">
    <property type="entry name" value="Transposase_20"/>
</dbReference>
<name>A0A286PGP8_STROL</name>
<dbReference type="GO" id="GO:0004803">
    <property type="term" value="F:transposase activity"/>
    <property type="evidence" value="ECO:0007669"/>
    <property type="project" value="InterPro"/>
</dbReference>
<dbReference type="RefSeq" id="WP_067385692.1">
    <property type="nucleotide sequence ID" value="NZ_BDQI01000062.1"/>
</dbReference>
<organism evidence="3 4">
    <name type="scientific">Streptomyces olivochromogenes</name>
    <dbReference type="NCBI Taxonomy" id="1963"/>
    <lineage>
        <taxon>Bacteria</taxon>
        <taxon>Bacillati</taxon>
        <taxon>Actinomycetota</taxon>
        <taxon>Actinomycetes</taxon>
        <taxon>Kitasatosporales</taxon>
        <taxon>Streptomycetaceae</taxon>
        <taxon>Streptomyces</taxon>
    </lineage>
</organism>
<evidence type="ECO:0000259" key="1">
    <source>
        <dbReference type="Pfam" id="PF01548"/>
    </source>
</evidence>
<evidence type="ECO:0000313" key="3">
    <source>
        <dbReference type="EMBL" id="GAX58727.1"/>
    </source>
</evidence>
<sequence>MTVFCAIDWAERHHDVALVDDTGTLLAKARISDDAAGYSKLLDLLAEHGDSPESPIPVALETSHGLLIAVLHTGSRKVFAINPLAAARYRDRHSVSRKKSDPGDALVLANILRTDMHAHRPLPDDSEQAQAIAVLARAQQDAVWSRQQLANQVRSLLHEYYPAALLAFQSKQGGLTRPDTRIMLTLAPTPSKAARLTLSQLRAALKRSGRSRGLDAEAERLRAVLRAEHAHHLPAVEDAFGRQLLALLGQLDAACQAAAELAEAAEAAFREHADSEILLSFPGLGPMLGARVLAEVGDDRSRFVDARALKSYAGSAPITRASGKKRFVGRRFVKNNRLMNAGFLWAFAALTASPGANAHYRRRREHGDWHNAAQRHLLNRFLGQLHHCLQTRQLFDEQRAFAPLLSPPTGHAA</sequence>
<proteinExistence type="predicted"/>
<gene>
    <name evidence="3" type="ORF">SO3561_10302</name>
</gene>
<dbReference type="AlphaFoldDB" id="A0A286PGP8"/>
<reference evidence="4" key="1">
    <citation type="submission" date="2017-05" db="EMBL/GenBank/DDBJ databases">
        <title>Streptomyces olivochromogenes NBRC 3561 whole genome shotgun sequence.</title>
        <authorList>
            <person name="Dohra H."/>
            <person name="Kodani S."/>
        </authorList>
    </citation>
    <scope>NUCLEOTIDE SEQUENCE [LARGE SCALE GENOMIC DNA]</scope>
    <source>
        <strain evidence="4">NBRC 3561</strain>
    </source>
</reference>
<dbReference type="Pfam" id="PF01548">
    <property type="entry name" value="DEDD_Tnp_IS110"/>
    <property type="match status" value="1"/>
</dbReference>
<dbReference type="PANTHER" id="PTHR33055:SF3">
    <property type="entry name" value="PUTATIVE TRANSPOSASE FOR IS117-RELATED"/>
    <property type="match status" value="1"/>
</dbReference>
<accession>A0A286PGP8</accession>
<dbReference type="NCBIfam" id="NF033542">
    <property type="entry name" value="transpos_IS110"/>
    <property type="match status" value="1"/>
</dbReference>
<dbReference type="EMBL" id="BDQI01000062">
    <property type="protein sequence ID" value="GAX58727.1"/>
    <property type="molecule type" value="Genomic_DNA"/>
</dbReference>
<comment type="caution">
    <text evidence="3">The sequence shown here is derived from an EMBL/GenBank/DDBJ whole genome shotgun (WGS) entry which is preliminary data.</text>
</comment>
<dbReference type="PANTHER" id="PTHR33055">
    <property type="entry name" value="TRANSPOSASE FOR INSERTION SEQUENCE ELEMENT IS1111A"/>
    <property type="match status" value="1"/>
</dbReference>
<dbReference type="GO" id="GO:0006313">
    <property type="term" value="P:DNA transposition"/>
    <property type="evidence" value="ECO:0007669"/>
    <property type="project" value="InterPro"/>
</dbReference>
<dbReference type="Proteomes" id="UP000217446">
    <property type="component" value="Unassembled WGS sequence"/>
</dbReference>
<dbReference type="InterPro" id="IPR047650">
    <property type="entry name" value="Transpos_IS110"/>
</dbReference>
<evidence type="ECO:0000313" key="4">
    <source>
        <dbReference type="Proteomes" id="UP000217446"/>
    </source>
</evidence>
<dbReference type="Pfam" id="PF02371">
    <property type="entry name" value="Transposase_20"/>
    <property type="match status" value="1"/>
</dbReference>